<keyword evidence="1" id="KW-1133">Transmembrane helix</keyword>
<evidence type="ECO:0000256" key="1">
    <source>
        <dbReference type="SAM" id="Phobius"/>
    </source>
</evidence>
<evidence type="ECO:0000313" key="2">
    <source>
        <dbReference type="EMBL" id="ART30919.1"/>
    </source>
</evidence>
<geneLocation type="mitochondrion" evidence="2"/>
<accession>A0A1Y0B0K0</accession>
<dbReference type="AlphaFoldDB" id="A0A1Y0B0K0"/>
<organism evidence="2">
    <name type="scientific">Utricularia reniformis</name>
    <dbReference type="NCBI Taxonomy" id="192314"/>
    <lineage>
        <taxon>Eukaryota</taxon>
        <taxon>Viridiplantae</taxon>
        <taxon>Streptophyta</taxon>
        <taxon>Embryophyta</taxon>
        <taxon>Tracheophyta</taxon>
        <taxon>Spermatophyta</taxon>
        <taxon>Magnoliopsida</taxon>
        <taxon>eudicotyledons</taxon>
        <taxon>Gunneridae</taxon>
        <taxon>Pentapetalae</taxon>
        <taxon>asterids</taxon>
        <taxon>lamiids</taxon>
        <taxon>Lamiales</taxon>
        <taxon>Lentibulariaceae</taxon>
        <taxon>Utricularia</taxon>
    </lineage>
</organism>
<gene>
    <name evidence="2" type="ORF">AEK19_MT0668</name>
</gene>
<keyword evidence="1" id="KW-0812">Transmembrane</keyword>
<dbReference type="EMBL" id="KY774314">
    <property type="protein sequence ID" value="ART30919.1"/>
    <property type="molecule type" value="Genomic_DNA"/>
</dbReference>
<name>A0A1Y0B0K0_9LAMI</name>
<protein>
    <submittedName>
        <fullName evidence="2">Uncharacterized protein</fullName>
    </submittedName>
</protein>
<feature type="transmembrane region" description="Helical" evidence="1">
    <location>
        <begin position="27"/>
        <end position="45"/>
    </location>
</feature>
<sequence>MCLQPADRILMPYGLFIGSQFSSLSNGFFLVCYIPCGLVQLLILMS</sequence>
<keyword evidence="1" id="KW-0472">Membrane</keyword>
<reference evidence="2" key="1">
    <citation type="submission" date="2017-03" db="EMBL/GenBank/DDBJ databases">
        <title>The mitochondrial genome of the carnivorous plant Utricularia reniformis (Lentibulariaceae): structure, comparative analysis and evolutionary landmarks.</title>
        <authorList>
            <person name="Silva S.R."/>
            <person name="Alvarenga D.O."/>
            <person name="Michael T.P."/>
            <person name="Miranda V.F.O."/>
            <person name="Varani A.M."/>
        </authorList>
    </citation>
    <scope>NUCLEOTIDE SEQUENCE</scope>
</reference>
<keyword evidence="2" id="KW-0496">Mitochondrion</keyword>
<proteinExistence type="predicted"/>